<dbReference type="AlphaFoldDB" id="A0AA36IV37"/>
<organism evidence="2 3">
    <name type="scientific">Effrenium voratum</name>
    <dbReference type="NCBI Taxonomy" id="2562239"/>
    <lineage>
        <taxon>Eukaryota</taxon>
        <taxon>Sar</taxon>
        <taxon>Alveolata</taxon>
        <taxon>Dinophyceae</taxon>
        <taxon>Suessiales</taxon>
        <taxon>Symbiodiniaceae</taxon>
        <taxon>Effrenium</taxon>
    </lineage>
</organism>
<evidence type="ECO:0000313" key="3">
    <source>
        <dbReference type="Proteomes" id="UP001178507"/>
    </source>
</evidence>
<evidence type="ECO:0000313" key="2">
    <source>
        <dbReference type="EMBL" id="CAJ1394532.1"/>
    </source>
</evidence>
<dbReference type="Proteomes" id="UP001178507">
    <property type="component" value="Unassembled WGS sequence"/>
</dbReference>
<feature type="region of interest" description="Disordered" evidence="1">
    <location>
        <begin position="268"/>
        <end position="287"/>
    </location>
</feature>
<reference evidence="2" key="1">
    <citation type="submission" date="2023-08" db="EMBL/GenBank/DDBJ databases">
        <authorList>
            <person name="Chen Y."/>
            <person name="Shah S."/>
            <person name="Dougan E. K."/>
            <person name="Thang M."/>
            <person name="Chan C."/>
        </authorList>
    </citation>
    <scope>NUCLEOTIDE SEQUENCE</scope>
</reference>
<sequence>ELEAACRWACRAGRLEPACQLRRPGSEALGVILAEERSGEMTEYWQRLAEMAPHKLAASPPEVQRLLSPPPRLLLVVGSMLPAPDLAATTIFLTKSAAAAAALRDRGFAAELRAEVLQRGAHAVDAVYLQGGGEAAFEDLKKLEELQLLCPGCRVVADCALLPGAPGLLWRMQRNLELIEVQEPGFPPGENWWAFWRWSESSPPAASPQLARLVAESESLRKPRSTRAALLEKRFVSTSSHEKEYDDTNPAERLRGFVRSFGEGGLPAPISEAALEPPPSSPSLQPRDAVEGMAEAPDLRNMSFEDWLAALDTSGAALCYVSAAEQCYDTVAQIAQTYTLVDKTSNEKSLDPLLFSDLEISEAHRPLFTRWFVNVCGVKAMEPVDSAAPGP</sequence>
<dbReference type="InterPro" id="IPR029063">
    <property type="entry name" value="SAM-dependent_MTases_sf"/>
</dbReference>
<dbReference type="EMBL" id="CAUJNA010002879">
    <property type="protein sequence ID" value="CAJ1394532.1"/>
    <property type="molecule type" value="Genomic_DNA"/>
</dbReference>
<accession>A0AA36IV37</accession>
<gene>
    <name evidence="2" type="ORF">EVOR1521_LOCUS19163</name>
</gene>
<name>A0AA36IV37_9DINO</name>
<comment type="caution">
    <text evidence="2">The sequence shown here is derived from an EMBL/GenBank/DDBJ whole genome shotgun (WGS) entry which is preliminary data.</text>
</comment>
<proteinExistence type="predicted"/>
<protein>
    <submittedName>
        <fullName evidence="2">Uncharacterized protein</fullName>
    </submittedName>
</protein>
<keyword evidence="3" id="KW-1185">Reference proteome</keyword>
<dbReference type="Gene3D" id="3.40.50.150">
    <property type="entry name" value="Vaccinia Virus protein VP39"/>
    <property type="match status" value="1"/>
</dbReference>
<evidence type="ECO:0000256" key="1">
    <source>
        <dbReference type="SAM" id="MobiDB-lite"/>
    </source>
</evidence>
<feature type="non-terminal residue" evidence="2">
    <location>
        <position position="1"/>
    </location>
</feature>